<dbReference type="Proteomes" id="UP000182101">
    <property type="component" value="Plasmid pAMCP48-600"/>
</dbReference>
<evidence type="ECO:0000256" key="6">
    <source>
        <dbReference type="ARBA" id="ARBA00049244"/>
    </source>
</evidence>
<dbReference type="InterPro" id="IPR040982">
    <property type="entry name" value="DNA_pol3_finger"/>
</dbReference>
<dbReference type="Gene3D" id="1.10.150.870">
    <property type="match status" value="1"/>
</dbReference>
<feature type="domain" description="DNA polymerase helix-hairpin-helix motif" evidence="8">
    <location>
        <begin position="1039"/>
        <end position="1123"/>
    </location>
</feature>
<dbReference type="Pfam" id="PF07733">
    <property type="entry name" value="DNA_pol3_alpha"/>
    <property type="match status" value="1"/>
</dbReference>
<evidence type="ECO:0000256" key="1">
    <source>
        <dbReference type="ARBA" id="ARBA00012417"/>
    </source>
</evidence>
<evidence type="ECO:0000256" key="4">
    <source>
        <dbReference type="ARBA" id="ARBA00022705"/>
    </source>
</evidence>
<comment type="catalytic activity">
    <reaction evidence="6">
        <text>DNA(n) + a 2'-deoxyribonucleoside 5'-triphosphate = DNA(n+1) + diphosphate</text>
        <dbReference type="Rhea" id="RHEA:22508"/>
        <dbReference type="Rhea" id="RHEA-COMP:17339"/>
        <dbReference type="Rhea" id="RHEA-COMP:17340"/>
        <dbReference type="ChEBI" id="CHEBI:33019"/>
        <dbReference type="ChEBI" id="CHEBI:61560"/>
        <dbReference type="ChEBI" id="CHEBI:173112"/>
        <dbReference type="EC" id="2.7.7.7"/>
    </reaction>
</comment>
<dbReference type="EMBL" id="CP018025">
    <property type="protein sequence ID" value="APD92482.1"/>
    <property type="molecule type" value="Genomic_DNA"/>
</dbReference>
<keyword evidence="3" id="KW-0548">Nucleotidyltransferase</keyword>
<name>A0AAC9JHX4_9ALTE</name>
<reference evidence="10 11" key="1">
    <citation type="submission" date="2016-11" db="EMBL/GenBank/DDBJ databases">
        <title>Networking in microbes: conjugative elements and plasmids in the genus Alteromonas.</title>
        <authorList>
            <person name="Lopez-Perez M."/>
            <person name="Ramon-Marco N."/>
            <person name="Rodriguez-Valera F."/>
        </authorList>
    </citation>
    <scope>NUCLEOTIDE SEQUENCE [LARGE SCALE GENOMIC DNA]</scope>
    <source>
        <strain evidence="10 11">CP48</strain>
        <plasmid evidence="11">pamcp48-600</plasmid>
    </source>
</reference>
<dbReference type="Pfam" id="PF17657">
    <property type="entry name" value="DNA_pol3_finger"/>
    <property type="match status" value="1"/>
</dbReference>
<evidence type="ECO:0000256" key="5">
    <source>
        <dbReference type="ARBA" id="ARBA00022932"/>
    </source>
</evidence>
<dbReference type="InterPro" id="IPR011708">
    <property type="entry name" value="DNA_pol3_alpha_NTPase_dom"/>
</dbReference>
<protein>
    <recommendedName>
        <fullName evidence="1">DNA-directed DNA polymerase</fullName>
        <ecNumber evidence="1">2.7.7.7</ecNumber>
    </recommendedName>
</protein>
<dbReference type="Pfam" id="PF14579">
    <property type="entry name" value="HHH_6"/>
    <property type="match status" value="1"/>
</dbReference>
<gene>
    <name evidence="10" type="ORF">BM524_21505</name>
</gene>
<sequence>MPIPAFFYTDSSLERGFDTAADFASEISSNGYEQACIVDYNTMASSIRFIDSAKEAKLGAVIGFTASVYCEERDNALWDKSNKSNWLKLHDLFGGSPKRSSVTDNYINSLRLKQALSSCINSTTKSQDAIELLESVLGQSANILEDASLFASLKKIVKAFDSSLPCGELTFIATSLEGYKNLLKLNSCFKRITTGSDTFALPKEDVLRYQKDILVVDALCEKSYLSAYIDQPERAQTTSLYDVIDALGLPLYASQEVIDFLLQQRSMIVPFPKFSYACKQDYDAFCAKTAIQRKCNVNSFVHGMPRKERCLVPYNEIDKYYRSIASSIGASNYREDYWDNLGNTPVCLGKPILPDYTLSREREPLYQDILAKDGLDGGVTGGLGVITAPEALEDVSLSTEGQDDEFYVYLRKLAFEGLQERLSQRNPSGKSEENATYRKRLEAELTVVREKQLASYFLIYWDIVSFARKSKVVVSFGKGKVVGSLLAYCLEITDIDPVFYALRFEGLFNAKNTTVPDIQMDIGRGREKIVAYINEKYRRVPGDWPSTCQIVSPIRYQLKTAIASVRSAFGLSSMFDKELKGLVKKAEQDLGIASPRSITWPELLASESIQRRISKEPMLARVLKIARTLTGKLHSCSIDSGSTVLSPGCVADYLPLWYDDEGKAYSLYDKKDIERIGLAKINIAHLKTLDVISECISQINSNQGKHISYRQIPMNDPSVYAMLCQQMLTDVFQLGGYGARQLVANVLPQNIDDISVLIALNRPGMMQSGVVSTYLNVKNGLKAPQYDHAALESVTAGTFGCYIFHEQIIDALCIASGCTSIQAHKIAQAMEESDTSALQVVKDSFINHTLDYWRPSYLTAGKDKKLDFALDIMMIDCSKELEHLGLGEALTAEGYISSRKGFITVLKKLVNLDKEAVSTLESRIDDYRYNISHFKSDYMDAIKLCVTNGLRHTRRSNEVFTRIFLSLTQYVRFNQLFNKLSSVSSYVTDKSSLTASSKMTYITAWLKNYYPAEFYSSAMTFNKIGELYDTVVEAAQKNGIKITPPHINASGLVFRAETDKRIRYGLAKIGSIGSTAEQIVAERSQNGVFLSVYDLLYRLNRLGNSIAKPAFTSLVVAGGFDSLIPKKVLNDPKKNGREFMLWLRDRVINNVSFKRGEEASSLHDLLDAMSHVEFFAYLTSLAGATYTKKIVKNVSLPSSENVKGLFRQLVTELLVLPRVMPAKKSTLSPYLRMTFIEDFRIALEKEASHSMWKRPRWTKKTATITQALDHNIIFERQIDGMTMEKPGLGLDFSREKLIGVLYQKLGEQFYKEIVTQWVAKMHLSYKRIEKNDDVISAPIKRLQSVTSTNMDIKIASSLLLRKVKTPFERQFLYVLDKLVHNAPAELAYYWDMHLNQKLSVSPAETINKERDACGFYITSTPVKILNIAQRVEREPPGELIDGCPMRIGLIDGSLDGQSVTTYGVIRNVVVKRVNDEGSHNFGEKLMFFDLEDGADYIACCVYGNKPVKIMHEKIIKNGVVAMVSGKISMNSRGLFLQPTVVKRYYPIEDATLCRVPKNM</sequence>
<keyword evidence="5" id="KW-0239">DNA-directed DNA polymerase</keyword>
<evidence type="ECO:0000256" key="3">
    <source>
        <dbReference type="ARBA" id="ARBA00022695"/>
    </source>
</evidence>
<keyword evidence="10" id="KW-0614">Plasmid</keyword>
<dbReference type="GO" id="GO:0003887">
    <property type="term" value="F:DNA-directed DNA polymerase activity"/>
    <property type="evidence" value="ECO:0007669"/>
    <property type="project" value="UniProtKB-KW"/>
</dbReference>
<dbReference type="InterPro" id="IPR029460">
    <property type="entry name" value="DNAPol_HHH"/>
</dbReference>
<dbReference type="GO" id="GO:0006260">
    <property type="term" value="P:DNA replication"/>
    <property type="evidence" value="ECO:0007669"/>
    <property type="project" value="UniProtKB-KW"/>
</dbReference>
<dbReference type="GO" id="GO:0008408">
    <property type="term" value="F:3'-5' exonuclease activity"/>
    <property type="evidence" value="ECO:0007669"/>
    <property type="project" value="InterPro"/>
</dbReference>
<feature type="domain" description="DNA polymerase III alpha subunit finger" evidence="9">
    <location>
        <begin position="688"/>
        <end position="848"/>
    </location>
</feature>
<keyword evidence="4" id="KW-0235">DNA replication</keyword>
<keyword evidence="2" id="KW-0808">Transferase</keyword>
<dbReference type="PANTHER" id="PTHR32294">
    <property type="entry name" value="DNA POLYMERASE III SUBUNIT ALPHA"/>
    <property type="match status" value="1"/>
</dbReference>
<evidence type="ECO:0000313" key="10">
    <source>
        <dbReference type="EMBL" id="APD92482.1"/>
    </source>
</evidence>
<geneLocation type="plasmid" evidence="11">
    <name>pamcp48-600</name>
</geneLocation>
<dbReference type="RefSeq" id="WP_071961107.1">
    <property type="nucleotide sequence ID" value="NZ_CP018025.1"/>
</dbReference>
<evidence type="ECO:0000259" key="7">
    <source>
        <dbReference type="Pfam" id="PF07733"/>
    </source>
</evidence>
<accession>A0AAC9JHX4</accession>
<feature type="domain" description="Bacterial DNA polymerase III alpha subunit NTPase" evidence="7">
    <location>
        <begin position="409"/>
        <end position="682"/>
    </location>
</feature>
<evidence type="ECO:0000259" key="8">
    <source>
        <dbReference type="Pfam" id="PF14579"/>
    </source>
</evidence>
<dbReference type="Gene3D" id="3.20.20.140">
    <property type="entry name" value="Metal-dependent hydrolases"/>
    <property type="match status" value="1"/>
</dbReference>
<evidence type="ECO:0000256" key="2">
    <source>
        <dbReference type="ARBA" id="ARBA00022679"/>
    </source>
</evidence>
<evidence type="ECO:0000259" key="9">
    <source>
        <dbReference type="Pfam" id="PF17657"/>
    </source>
</evidence>
<proteinExistence type="predicted"/>
<organism evidence="10 11">
    <name type="scientific">Alteromonas mediterranea</name>
    <dbReference type="NCBI Taxonomy" id="314275"/>
    <lineage>
        <taxon>Bacteria</taxon>
        <taxon>Pseudomonadati</taxon>
        <taxon>Pseudomonadota</taxon>
        <taxon>Gammaproteobacteria</taxon>
        <taxon>Alteromonadales</taxon>
        <taxon>Alteromonadaceae</taxon>
        <taxon>Alteromonas/Salinimonas group</taxon>
        <taxon>Alteromonas</taxon>
    </lineage>
</organism>
<evidence type="ECO:0000313" key="11">
    <source>
        <dbReference type="Proteomes" id="UP000182101"/>
    </source>
</evidence>
<dbReference type="EC" id="2.7.7.7" evidence="1"/>
<dbReference type="InterPro" id="IPR004805">
    <property type="entry name" value="DnaE2/DnaE/PolC"/>
</dbReference>